<feature type="domain" description="PB1" evidence="2">
    <location>
        <begin position="1"/>
        <end position="85"/>
    </location>
</feature>
<evidence type="ECO:0000313" key="4">
    <source>
        <dbReference type="Proteomes" id="UP000217790"/>
    </source>
</evidence>
<gene>
    <name evidence="3" type="ORF">ARMGADRAFT_1159912</name>
</gene>
<keyword evidence="4" id="KW-1185">Reference proteome</keyword>
<dbReference type="InterPro" id="IPR000270">
    <property type="entry name" value="PB1_dom"/>
</dbReference>
<evidence type="ECO:0000256" key="1">
    <source>
        <dbReference type="SAM" id="MobiDB-lite"/>
    </source>
</evidence>
<feature type="compositionally biased region" description="Gly residues" evidence="1">
    <location>
        <begin position="418"/>
        <end position="429"/>
    </location>
</feature>
<dbReference type="Pfam" id="PF00564">
    <property type="entry name" value="PB1"/>
    <property type="match status" value="1"/>
</dbReference>
<evidence type="ECO:0000259" key="2">
    <source>
        <dbReference type="PROSITE" id="PS51745"/>
    </source>
</evidence>
<dbReference type="InParanoid" id="A0A2H3E363"/>
<feature type="compositionally biased region" description="Polar residues" evidence="1">
    <location>
        <begin position="208"/>
        <end position="218"/>
    </location>
</feature>
<reference evidence="4" key="1">
    <citation type="journal article" date="2017" name="Nat. Ecol. Evol.">
        <title>Genome expansion and lineage-specific genetic innovations in the forest pathogenic fungi Armillaria.</title>
        <authorList>
            <person name="Sipos G."/>
            <person name="Prasanna A.N."/>
            <person name="Walter M.C."/>
            <person name="O'Connor E."/>
            <person name="Balint B."/>
            <person name="Krizsan K."/>
            <person name="Kiss B."/>
            <person name="Hess J."/>
            <person name="Varga T."/>
            <person name="Slot J."/>
            <person name="Riley R."/>
            <person name="Boka B."/>
            <person name="Rigling D."/>
            <person name="Barry K."/>
            <person name="Lee J."/>
            <person name="Mihaltcheva S."/>
            <person name="LaButti K."/>
            <person name="Lipzen A."/>
            <person name="Waldron R."/>
            <person name="Moloney N.M."/>
            <person name="Sperisen C."/>
            <person name="Kredics L."/>
            <person name="Vagvoelgyi C."/>
            <person name="Patrignani A."/>
            <person name="Fitzpatrick D."/>
            <person name="Nagy I."/>
            <person name="Doyle S."/>
            <person name="Anderson J.B."/>
            <person name="Grigoriev I.V."/>
            <person name="Gueldener U."/>
            <person name="Muensterkoetter M."/>
            <person name="Nagy L.G."/>
        </authorList>
    </citation>
    <scope>NUCLEOTIDE SEQUENCE [LARGE SCALE GENOMIC DNA]</scope>
    <source>
        <strain evidence="4">Ar21-2</strain>
    </source>
</reference>
<dbReference type="EMBL" id="KZ293646">
    <property type="protein sequence ID" value="PBL00595.1"/>
    <property type="molecule type" value="Genomic_DNA"/>
</dbReference>
<dbReference type="AlphaFoldDB" id="A0A2H3E363"/>
<organism evidence="3 4">
    <name type="scientific">Armillaria gallica</name>
    <name type="common">Bulbous honey fungus</name>
    <name type="synonym">Armillaria bulbosa</name>
    <dbReference type="NCBI Taxonomy" id="47427"/>
    <lineage>
        <taxon>Eukaryota</taxon>
        <taxon>Fungi</taxon>
        <taxon>Dikarya</taxon>
        <taxon>Basidiomycota</taxon>
        <taxon>Agaricomycotina</taxon>
        <taxon>Agaricomycetes</taxon>
        <taxon>Agaricomycetidae</taxon>
        <taxon>Agaricales</taxon>
        <taxon>Marasmiineae</taxon>
        <taxon>Physalacriaceae</taxon>
        <taxon>Armillaria</taxon>
    </lineage>
</organism>
<dbReference type="STRING" id="47427.A0A2H3E363"/>
<accession>A0A2H3E363</accession>
<proteinExistence type="predicted"/>
<dbReference type="PROSITE" id="PS51745">
    <property type="entry name" value="PB1"/>
    <property type="match status" value="1"/>
</dbReference>
<protein>
    <recommendedName>
        <fullName evidence="2">PB1 domain-containing protein</fullName>
    </recommendedName>
</protein>
<feature type="region of interest" description="Disordered" evidence="1">
    <location>
        <begin position="706"/>
        <end position="727"/>
    </location>
</feature>
<dbReference type="InterPro" id="IPR053793">
    <property type="entry name" value="PB1-like"/>
</dbReference>
<dbReference type="SMART" id="SM00666">
    <property type="entry name" value="PB1"/>
    <property type="match status" value="1"/>
</dbReference>
<dbReference type="Gene3D" id="3.10.20.90">
    <property type="entry name" value="Phosphatidylinositol 3-kinase Catalytic Subunit, Chain A, domain 1"/>
    <property type="match status" value="1"/>
</dbReference>
<feature type="compositionally biased region" description="Pro residues" evidence="1">
    <location>
        <begin position="443"/>
        <end position="506"/>
    </location>
</feature>
<evidence type="ECO:0000313" key="3">
    <source>
        <dbReference type="EMBL" id="PBL00595.1"/>
    </source>
</evidence>
<dbReference type="SUPFAM" id="SSF54277">
    <property type="entry name" value="CAD &amp; PB1 domains"/>
    <property type="match status" value="1"/>
</dbReference>
<dbReference type="OMA" id="ISNARGP"/>
<sequence>MTIQFKLRDERSAQTRRISFPHQPIWETLASKISALYDIPLDKIAVTYIDADDDKVTLSTQDELQDFFQATHKSGEVVKFTVQDTRMSRADLDDKSLPETPRGGPTSHRDTFGGDPNLPFHVDDDWQNIRVNNFNNMFMPADLEPHGFVESVASHVDSSSDDDSIAPPPRDKGKGKAFDISSSVSTDSIPLPFRPFSTERASLPPLSAHSTPRFSNIVPSPPQSDKPSSVAPVIGNQSTPKGGVSQGVSVPADSEALKASNESVAGATETFAVEDDDPPLAPLEDARPTPSLTHDIASLIDAFSNAFVAHPELSEGFRNLVRNAADGSYWTAHREALHQAATEYTQVAQTELQKAEEEAASRVSYAVAHLARTVAQAAGVSADPLAAGSGEQSPAGGLPASSPRATWFPPFNPSPSGRGRGGFRGGPRRGGSPPFGHHGWMFGPPPGARRPGPPPPGSFAPPMPPPPMGRDGPPGPPPHHVFPGHGFPPPPPPPHHGFAPPPPPDHVYHPPPPPNWSWRVPPPPPPATTLDPPKSTPQELRAQVEAAKLLYKAEKERYRQDRAERQRVKMWGHRIAPPPPPPPEIPMEDNIVPKTEETEPILPPTPPSASVLTPPTPHLVSQARGRYPQLEMTGVPRRANTYHGHTVSLSPADRAVGRIVKKLGDMGFTEKGHPDMTSTIRSQVPPEGEVTKEVEDNIVTTFIEELDVGHQTPPKASGSKAVPGAWN</sequence>
<feature type="region of interest" description="Disordered" evidence="1">
    <location>
        <begin position="89"/>
        <end position="116"/>
    </location>
</feature>
<name>A0A2H3E363_ARMGA</name>
<dbReference type="OrthoDB" id="661148at2759"/>
<dbReference type="Proteomes" id="UP000217790">
    <property type="component" value="Unassembled WGS sequence"/>
</dbReference>
<feature type="region of interest" description="Disordered" evidence="1">
    <location>
        <begin position="384"/>
        <end position="506"/>
    </location>
</feature>
<feature type="region of interest" description="Disordered" evidence="1">
    <location>
        <begin position="519"/>
        <end position="538"/>
    </location>
</feature>
<feature type="region of interest" description="Disordered" evidence="1">
    <location>
        <begin position="153"/>
        <end position="249"/>
    </location>
</feature>